<evidence type="ECO:0000313" key="9">
    <source>
        <dbReference type="Proteomes" id="UP000269019"/>
    </source>
</evidence>
<evidence type="ECO:0000259" key="7">
    <source>
        <dbReference type="PROSITE" id="PS50905"/>
    </source>
</evidence>
<dbReference type="InterPro" id="IPR009078">
    <property type="entry name" value="Ferritin-like_SF"/>
</dbReference>
<feature type="binding site" evidence="5">
    <location>
        <position position="64"/>
    </location>
    <ligand>
        <name>Fe cation</name>
        <dbReference type="ChEBI" id="CHEBI:24875"/>
        <label>1</label>
    </ligand>
</feature>
<accession>A0A3G6J7U8</accession>
<keyword evidence="1 6" id="KW-0409">Iron storage</keyword>
<evidence type="ECO:0000256" key="5">
    <source>
        <dbReference type="PIRSR" id="PIRSR601519-1"/>
    </source>
</evidence>
<feature type="binding site" evidence="5">
    <location>
        <position position="141"/>
    </location>
    <ligand>
        <name>Fe cation</name>
        <dbReference type="ChEBI" id="CHEBI:24875"/>
        <label>1</label>
    </ligand>
</feature>
<protein>
    <recommendedName>
        <fullName evidence="6">Ferritin</fullName>
    </recommendedName>
</protein>
<feature type="binding site" evidence="5">
    <location>
        <position position="108"/>
    </location>
    <ligand>
        <name>Fe cation</name>
        <dbReference type="ChEBI" id="CHEBI:24875"/>
        <label>2</label>
    </ligand>
</feature>
<organism evidence="8 9">
    <name type="scientific">Corynebacterium choanae</name>
    <dbReference type="NCBI Taxonomy" id="1862358"/>
    <lineage>
        <taxon>Bacteria</taxon>
        <taxon>Bacillati</taxon>
        <taxon>Actinomycetota</taxon>
        <taxon>Actinomycetes</taxon>
        <taxon>Mycobacteriales</taxon>
        <taxon>Corynebacteriaceae</taxon>
        <taxon>Corynebacterium</taxon>
    </lineage>
</organism>
<dbReference type="GO" id="GO:0005829">
    <property type="term" value="C:cytosol"/>
    <property type="evidence" value="ECO:0007669"/>
    <property type="project" value="TreeGrafter"/>
</dbReference>
<dbReference type="AlphaFoldDB" id="A0A3G6J7U8"/>
<dbReference type="KEGG" id="ccho:CCHOA_09040"/>
<dbReference type="Gene3D" id="1.20.1260.10">
    <property type="match status" value="1"/>
</dbReference>
<dbReference type="Proteomes" id="UP000269019">
    <property type="component" value="Chromosome"/>
</dbReference>
<dbReference type="SUPFAM" id="SSF47240">
    <property type="entry name" value="Ferritin-like"/>
    <property type="match status" value="1"/>
</dbReference>
<evidence type="ECO:0000313" key="8">
    <source>
        <dbReference type="EMBL" id="AZA14191.1"/>
    </source>
</evidence>
<evidence type="ECO:0000256" key="6">
    <source>
        <dbReference type="RuleBase" id="RU361145"/>
    </source>
</evidence>
<dbReference type="InterPro" id="IPR041719">
    <property type="entry name" value="Ferritin_prok"/>
</dbReference>
<dbReference type="PROSITE" id="PS50905">
    <property type="entry name" value="FERRITIN_LIKE"/>
    <property type="match status" value="1"/>
</dbReference>
<dbReference type="GO" id="GO:0008199">
    <property type="term" value="F:ferric iron binding"/>
    <property type="evidence" value="ECO:0007669"/>
    <property type="project" value="InterPro"/>
</dbReference>
<dbReference type="GO" id="GO:0004322">
    <property type="term" value="F:ferroxidase activity"/>
    <property type="evidence" value="ECO:0007669"/>
    <property type="project" value="TreeGrafter"/>
</dbReference>
<feature type="domain" description="Ferritin-like diiron" evidence="7">
    <location>
        <begin position="14"/>
        <end position="159"/>
    </location>
</feature>
<dbReference type="PANTHER" id="PTHR11431">
    <property type="entry name" value="FERRITIN"/>
    <property type="match status" value="1"/>
</dbReference>
<dbReference type="GO" id="GO:0006879">
    <property type="term" value="P:intracellular iron ion homeostasis"/>
    <property type="evidence" value="ECO:0007669"/>
    <property type="project" value="UniProtKB-KW"/>
</dbReference>
<dbReference type="GO" id="GO:0008198">
    <property type="term" value="F:ferrous iron binding"/>
    <property type="evidence" value="ECO:0007669"/>
    <property type="project" value="TreeGrafter"/>
</dbReference>
<evidence type="ECO:0000256" key="3">
    <source>
        <dbReference type="ARBA" id="ARBA00023002"/>
    </source>
</evidence>
<name>A0A3G6J7U8_9CORY</name>
<dbReference type="InterPro" id="IPR008331">
    <property type="entry name" value="Ferritin_DPS_dom"/>
</dbReference>
<dbReference type="GO" id="GO:0006826">
    <property type="term" value="P:iron ion transport"/>
    <property type="evidence" value="ECO:0007669"/>
    <property type="project" value="InterPro"/>
</dbReference>
<evidence type="ECO:0000256" key="1">
    <source>
        <dbReference type="ARBA" id="ARBA00022434"/>
    </source>
</evidence>
<sequence>MVRDVVFVVSMSAMRIPEQLAEAMNRQVTAELEAAMVYLQLSYILDDLGLAGMRDWMKAQSDEELTHAAAFSQHLLDRGHMPAIGNIGPIKLDCSTALDCFKASLEHEKKVSGMIRDLTTLSYDERDWDSRPLLDQFLAEQIEEEASVGEIVDRLEIAGDNGSAVLFLDSELAARGSGDE</sequence>
<gene>
    <name evidence="8" type="primary">ftnA</name>
    <name evidence="8" type="ORF">CCHOA_09040</name>
</gene>
<evidence type="ECO:0000256" key="4">
    <source>
        <dbReference type="ARBA" id="ARBA00023004"/>
    </source>
</evidence>
<feature type="binding site" evidence="5">
    <location>
        <position position="67"/>
    </location>
    <ligand>
        <name>Fe cation</name>
        <dbReference type="ChEBI" id="CHEBI:24875"/>
        <label>1</label>
    </ligand>
</feature>
<feature type="binding site" evidence="5">
    <location>
        <position position="31"/>
    </location>
    <ligand>
        <name>Fe cation</name>
        <dbReference type="ChEBI" id="CHEBI:24875"/>
        <label>1</label>
    </ligand>
</feature>
<dbReference type="InterPro" id="IPR001519">
    <property type="entry name" value="Ferritin"/>
</dbReference>
<keyword evidence="2 5" id="KW-0479">Metal-binding</keyword>
<dbReference type="CDD" id="cd01055">
    <property type="entry name" value="Nonheme_Ferritin"/>
    <property type="match status" value="1"/>
</dbReference>
<proteinExistence type="predicted"/>
<reference evidence="8 9" key="1">
    <citation type="submission" date="2018-11" db="EMBL/GenBank/DDBJ databases">
        <authorList>
            <person name="Kleinhagauer T."/>
            <person name="Glaeser S.P."/>
            <person name="Spergser J."/>
            <person name="Ruckert C."/>
            <person name="Kaempfer P."/>
            <person name="Busse H.-J."/>
        </authorList>
    </citation>
    <scope>NUCLEOTIDE SEQUENCE [LARGE SCALE GENOMIC DNA]</scope>
    <source>
        <strain evidence="8 9">200CH</strain>
    </source>
</reference>
<dbReference type="InterPro" id="IPR012347">
    <property type="entry name" value="Ferritin-like"/>
</dbReference>
<dbReference type="PANTHER" id="PTHR11431:SF127">
    <property type="entry name" value="BACTERIAL NON-HEME FERRITIN"/>
    <property type="match status" value="1"/>
</dbReference>
<dbReference type="InterPro" id="IPR009040">
    <property type="entry name" value="Ferritin-like_diiron"/>
</dbReference>
<dbReference type="Pfam" id="PF00210">
    <property type="entry name" value="Ferritin"/>
    <property type="match status" value="1"/>
</dbReference>
<keyword evidence="9" id="KW-1185">Reference proteome</keyword>
<keyword evidence="4 5" id="KW-0408">Iron</keyword>
<keyword evidence="3 8" id="KW-0560">Oxidoreductase</keyword>
<dbReference type="EMBL" id="CP033896">
    <property type="protein sequence ID" value="AZA14191.1"/>
    <property type="molecule type" value="Genomic_DNA"/>
</dbReference>
<evidence type="ECO:0000256" key="2">
    <source>
        <dbReference type="ARBA" id="ARBA00022723"/>
    </source>
</evidence>